<reference evidence="1" key="2">
    <citation type="submission" date="2025-09" db="UniProtKB">
        <authorList>
            <consortium name="Ensembl"/>
        </authorList>
    </citation>
    <scope>IDENTIFICATION</scope>
</reference>
<sequence length="100" mass="11165">MMPGQIPDRRLGAMLSPLHLLGKLGKRPVAIKAEVRPESNVCIISGPQESERLEMMNSELKQLIIMLNRHRPTCIVRTDSIKTPEGEANPLLEQLEAEAK</sequence>
<dbReference type="Proteomes" id="UP000694580">
    <property type="component" value="Unplaced"/>
</dbReference>
<evidence type="ECO:0000313" key="2">
    <source>
        <dbReference type="Proteomes" id="UP000694580"/>
    </source>
</evidence>
<organism evidence="1 2">
    <name type="scientific">Denticeps clupeoides</name>
    <name type="common">denticle herring</name>
    <dbReference type="NCBI Taxonomy" id="299321"/>
    <lineage>
        <taxon>Eukaryota</taxon>
        <taxon>Metazoa</taxon>
        <taxon>Chordata</taxon>
        <taxon>Craniata</taxon>
        <taxon>Vertebrata</taxon>
        <taxon>Euteleostomi</taxon>
        <taxon>Actinopterygii</taxon>
        <taxon>Neopterygii</taxon>
        <taxon>Teleostei</taxon>
        <taxon>Clupei</taxon>
        <taxon>Clupeiformes</taxon>
        <taxon>Denticipitoidei</taxon>
        <taxon>Denticipitidae</taxon>
        <taxon>Denticeps</taxon>
    </lineage>
</organism>
<keyword evidence="2" id="KW-1185">Reference proteome</keyword>
<dbReference type="AlphaFoldDB" id="A0AAY4BMA1"/>
<reference evidence="1" key="1">
    <citation type="submission" date="2025-08" db="UniProtKB">
        <authorList>
            <consortium name="Ensembl"/>
        </authorList>
    </citation>
    <scope>IDENTIFICATION</scope>
</reference>
<name>A0AAY4BMA1_9TELE</name>
<protein>
    <submittedName>
        <fullName evidence="1">Uncharacterized protein</fullName>
    </submittedName>
</protein>
<proteinExistence type="predicted"/>
<dbReference type="Ensembl" id="ENSDCDT00010024960.1">
    <property type="protein sequence ID" value="ENSDCDP00010022038.1"/>
    <property type="gene ID" value="ENSDCDG00010011449.1"/>
</dbReference>
<accession>A0AAY4BMA1</accession>
<evidence type="ECO:0000313" key="1">
    <source>
        <dbReference type="Ensembl" id="ENSDCDP00010022038.1"/>
    </source>
</evidence>
<dbReference type="GeneTree" id="ENSGT00940000155693"/>